<keyword evidence="2" id="KW-1185">Reference proteome</keyword>
<evidence type="ECO:0000313" key="2">
    <source>
        <dbReference type="Proteomes" id="UP001140096"/>
    </source>
</evidence>
<dbReference type="EMBL" id="JANBUP010000492">
    <property type="protein sequence ID" value="KAJ2811253.1"/>
    <property type="molecule type" value="Genomic_DNA"/>
</dbReference>
<dbReference type="Proteomes" id="UP001140096">
    <property type="component" value="Unassembled WGS sequence"/>
</dbReference>
<comment type="caution">
    <text evidence="1">The sequence shown here is derived from an EMBL/GenBank/DDBJ whole genome shotgun (WGS) entry which is preliminary data.</text>
</comment>
<proteinExistence type="predicted"/>
<name>A0ACC1LL58_9FUNG</name>
<gene>
    <name evidence="1" type="ORF">H4S07_002178</name>
</gene>
<sequence>MDNFNFFNLGDIPVIPAPDRAQQLEAALQQESAESRVKDITIANYERALQEANNNTFHANISNAAYQRRVNELERNGNAHRAVNIDLGQKLSDRDRTVSAQASAIYELTNQLNERERTVGECRTSIASYEKIAISQALEANDLVNKLSERDDTIVDLQRTVAALQHRDADHVRANSEQGDTIANLQCTVAALQHRDSAHVRTINGLQRTVTDLQHANAGHVQTIDELERANADQQSQLNEAQCVSAICLGGINYLMNRFSESEYGTGIHRQSLEAAIPPPDILTDDDDSDITDMVVDIPTAADTVATASATSSVVTSPVIDSLPGLPLPLFDLADTARHESSDLIYDQYGAEVTPERLLAAVKPFIYISLDIVLARYYDKYGCQLISGRFNTLQFVKMLAKLDGFGYLTPRTSGENSARIGGLTLLQRCDLELETLRDNTLEELGLAEDLTAGVLSPVLCYTLVILCGIQMDKLTGSILDQVFYRVTMGRLQSLWVATASGTKQMSSSDLCHMVKVWVNSLVEFITKNDIGHALDMVAQCNGEYARRRGADGNNSKDTVAVDMLRHNEHFSQLFLGVSEDKLTGFHRFLPHLMGSDTST</sequence>
<organism evidence="1 2">
    <name type="scientific">Coemansia furcata</name>
    <dbReference type="NCBI Taxonomy" id="417177"/>
    <lineage>
        <taxon>Eukaryota</taxon>
        <taxon>Fungi</taxon>
        <taxon>Fungi incertae sedis</taxon>
        <taxon>Zoopagomycota</taxon>
        <taxon>Kickxellomycotina</taxon>
        <taxon>Kickxellomycetes</taxon>
        <taxon>Kickxellales</taxon>
        <taxon>Kickxellaceae</taxon>
        <taxon>Coemansia</taxon>
    </lineage>
</organism>
<protein>
    <submittedName>
        <fullName evidence="1">Uncharacterized protein</fullName>
    </submittedName>
</protein>
<reference evidence="1" key="1">
    <citation type="submission" date="2022-07" db="EMBL/GenBank/DDBJ databases">
        <title>Phylogenomic reconstructions and comparative analyses of Kickxellomycotina fungi.</title>
        <authorList>
            <person name="Reynolds N.K."/>
            <person name="Stajich J.E."/>
            <person name="Barry K."/>
            <person name="Grigoriev I.V."/>
            <person name="Crous P."/>
            <person name="Smith M.E."/>
        </authorList>
    </citation>
    <scope>NUCLEOTIDE SEQUENCE</scope>
    <source>
        <strain evidence="1">CBS 102833</strain>
    </source>
</reference>
<accession>A0ACC1LL58</accession>
<evidence type="ECO:0000313" key="1">
    <source>
        <dbReference type="EMBL" id="KAJ2811253.1"/>
    </source>
</evidence>